<dbReference type="Proteomes" id="UP000223913">
    <property type="component" value="Unassembled WGS sequence"/>
</dbReference>
<protein>
    <submittedName>
        <fullName evidence="1">Uncharacterized protein</fullName>
    </submittedName>
</protein>
<organism evidence="1 2">
    <name type="scientific">Flavilitoribacter nigricans (strain ATCC 23147 / DSM 23189 / NBRC 102662 / NCIMB 1420 / SS-2)</name>
    <name type="common">Lewinella nigricans</name>
    <dbReference type="NCBI Taxonomy" id="1122177"/>
    <lineage>
        <taxon>Bacteria</taxon>
        <taxon>Pseudomonadati</taxon>
        <taxon>Bacteroidota</taxon>
        <taxon>Saprospiria</taxon>
        <taxon>Saprospirales</taxon>
        <taxon>Lewinellaceae</taxon>
        <taxon>Flavilitoribacter</taxon>
    </lineage>
</organism>
<name>A0A2D0N2G5_FLAN2</name>
<keyword evidence="2" id="KW-1185">Reference proteome</keyword>
<dbReference type="EMBL" id="PDUD01000047">
    <property type="protein sequence ID" value="PHN01923.1"/>
    <property type="molecule type" value="Genomic_DNA"/>
</dbReference>
<evidence type="ECO:0000313" key="2">
    <source>
        <dbReference type="Proteomes" id="UP000223913"/>
    </source>
</evidence>
<accession>A0A2D0N2G5</accession>
<reference evidence="1 2" key="1">
    <citation type="submission" date="2017-10" db="EMBL/GenBank/DDBJ databases">
        <title>The draft genome sequence of Lewinella nigricans NBRC 102662.</title>
        <authorList>
            <person name="Wang K."/>
        </authorList>
    </citation>
    <scope>NUCLEOTIDE SEQUENCE [LARGE SCALE GENOMIC DNA]</scope>
    <source>
        <strain evidence="1 2">NBRC 102662</strain>
    </source>
</reference>
<evidence type="ECO:0000313" key="1">
    <source>
        <dbReference type="EMBL" id="PHN01923.1"/>
    </source>
</evidence>
<sequence>MEGLWVGTITDGIGSTSGYKFEMIIEIEDKTIKGRSFVHISPDEIIEMELSGRMYEDRSIYMRDIQFIPTAGKEVPPPFNRKYQFAYDRSIWKSTLEGYWQEVRGDTFNPKRQRGKIILKKVGNSKA</sequence>
<dbReference type="AlphaFoldDB" id="A0A2D0N2G5"/>
<proteinExistence type="predicted"/>
<comment type="caution">
    <text evidence="1">The sequence shown here is derived from an EMBL/GenBank/DDBJ whole genome shotgun (WGS) entry which is preliminary data.</text>
</comment>
<gene>
    <name evidence="1" type="ORF">CRP01_34595</name>
</gene>